<sequence length="73" mass="8198">MESGGWMMEDGGWMMEGGGWVMEGGGWRVFPRQQISDISYAKDNDQALLGHLLLVARTMAEQQHLQDGHRLGH</sequence>
<evidence type="ECO:0000313" key="2">
    <source>
        <dbReference type="Proteomes" id="UP000192578"/>
    </source>
</evidence>
<evidence type="ECO:0000313" key="1">
    <source>
        <dbReference type="EMBL" id="OQV13950.1"/>
    </source>
</evidence>
<dbReference type="EMBL" id="MTYJ01000113">
    <property type="protein sequence ID" value="OQV13950.1"/>
    <property type="molecule type" value="Genomic_DNA"/>
</dbReference>
<dbReference type="OrthoDB" id="672793at2759"/>
<dbReference type="Proteomes" id="UP000192578">
    <property type="component" value="Unassembled WGS sequence"/>
</dbReference>
<keyword evidence="2" id="KW-1185">Reference proteome</keyword>
<dbReference type="AlphaFoldDB" id="A0A1W0WFF6"/>
<protein>
    <submittedName>
        <fullName evidence="1">Uncharacterized protein</fullName>
    </submittedName>
</protein>
<reference evidence="2" key="1">
    <citation type="submission" date="2017-01" db="EMBL/GenBank/DDBJ databases">
        <title>Comparative genomics of anhydrobiosis in the tardigrade Hypsibius dujardini.</title>
        <authorList>
            <person name="Yoshida Y."/>
            <person name="Koutsovoulos G."/>
            <person name="Laetsch D."/>
            <person name="Stevens L."/>
            <person name="Kumar S."/>
            <person name="Horikawa D."/>
            <person name="Ishino K."/>
            <person name="Komine S."/>
            <person name="Tomita M."/>
            <person name="Blaxter M."/>
            <person name="Arakawa K."/>
        </authorList>
    </citation>
    <scope>NUCLEOTIDE SEQUENCE [LARGE SCALE GENOMIC DNA]</scope>
    <source>
        <strain evidence="2">Z151</strain>
    </source>
</reference>
<organism evidence="1 2">
    <name type="scientific">Hypsibius exemplaris</name>
    <name type="common">Freshwater tardigrade</name>
    <dbReference type="NCBI Taxonomy" id="2072580"/>
    <lineage>
        <taxon>Eukaryota</taxon>
        <taxon>Metazoa</taxon>
        <taxon>Ecdysozoa</taxon>
        <taxon>Tardigrada</taxon>
        <taxon>Eutardigrada</taxon>
        <taxon>Parachela</taxon>
        <taxon>Hypsibioidea</taxon>
        <taxon>Hypsibiidae</taxon>
        <taxon>Hypsibius</taxon>
    </lineage>
</organism>
<accession>A0A1W0WFF6</accession>
<dbReference type="InterPro" id="IPR036265">
    <property type="entry name" value="HIT-like_sf"/>
</dbReference>
<name>A0A1W0WFF6_HYPEX</name>
<dbReference type="Gene3D" id="3.30.428.10">
    <property type="entry name" value="HIT-like"/>
    <property type="match status" value="1"/>
</dbReference>
<proteinExistence type="predicted"/>
<comment type="caution">
    <text evidence="1">The sequence shown here is derived from an EMBL/GenBank/DDBJ whole genome shotgun (WGS) entry which is preliminary data.</text>
</comment>
<gene>
    <name evidence="1" type="ORF">BV898_11832</name>
</gene>